<organism evidence="5 6">
    <name type="scientific">Faecalicoccus pleomorphus</name>
    <dbReference type="NCBI Taxonomy" id="1323"/>
    <lineage>
        <taxon>Bacteria</taxon>
        <taxon>Bacillati</taxon>
        <taxon>Bacillota</taxon>
        <taxon>Erysipelotrichia</taxon>
        <taxon>Erysipelotrichales</taxon>
        <taxon>Erysipelotrichaceae</taxon>
        <taxon>Faecalicoccus</taxon>
    </lineage>
</organism>
<dbReference type="InterPro" id="IPR015424">
    <property type="entry name" value="PyrdxlP-dep_Trfase"/>
</dbReference>
<evidence type="ECO:0000256" key="1">
    <source>
        <dbReference type="ARBA" id="ARBA00001933"/>
    </source>
</evidence>
<dbReference type="AlphaFoldDB" id="A0A380LK52"/>
<comment type="similarity">
    <text evidence="2">Belongs to the threonine aldolase family.</text>
</comment>
<keyword evidence="5" id="KW-0456">Lyase</keyword>
<dbReference type="RefSeq" id="WP_022789029.1">
    <property type="nucleotide sequence ID" value="NZ_UHFX01000003.1"/>
</dbReference>
<protein>
    <submittedName>
        <fullName evidence="5">Threonine aldolase</fullName>
        <ecNumber evidence="5">4.1.2.48</ecNumber>
        <ecNumber evidence="5">4.1.2.5</ecNumber>
    </submittedName>
</protein>
<dbReference type="PANTHER" id="PTHR48097:SF5">
    <property type="entry name" value="LOW SPECIFICITY L-THREONINE ALDOLASE"/>
    <property type="match status" value="1"/>
</dbReference>
<comment type="cofactor">
    <cofactor evidence="1">
        <name>pyridoxal 5'-phosphate</name>
        <dbReference type="ChEBI" id="CHEBI:597326"/>
    </cofactor>
</comment>
<dbReference type="EC" id="4.1.2.48" evidence="5"/>
<dbReference type="SUPFAM" id="SSF53383">
    <property type="entry name" value="PLP-dependent transferases"/>
    <property type="match status" value="1"/>
</dbReference>
<evidence type="ECO:0000313" key="5">
    <source>
        <dbReference type="EMBL" id="SUO03653.1"/>
    </source>
</evidence>
<dbReference type="Pfam" id="PF01212">
    <property type="entry name" value="Beta_elim_lyase"/>
    <property type="match status" value="1"/>
</dbReference>
<proteinExistence type="inferred from homology"/>
<evidence type="ECO:0000256" key="3">
    <source>
        <dbReference type="ARBA" id="ARBA00022898"/>
    </source>
</evidence>
<evidence type="ECO:0000259" key="4">
    <source>
        <dbReference type="Pfam" id="PF01212"/>
    </source>
</evidence>
<dbReference type="GO" id="GO:0004793">
    <property type="term" value="F:threonine aldolase activity"/>
    <property type="evidence" value="ECO:0007669"/>
    <property type="project" value="UniProtKB-EC"/>
</dbReference>
<dbReference type="Proteomes" id="UP000255523">
    <property type="component" value="Unassembled WGS sequence"/>
</dbReference>
<dbReference type="OrthoDB" id="9774495at2"/>
<dbReference type="InterPro" id="IPR001597">
    <property type="entry name" value="ArAA_b-elim_lyase/Thr_aldolase"/>
</dbReference>
<sequence>MLFFRNDYGQGCIPEILEQMNQTNMQSHVGYGEDEICMHAKQLIQSKMVDHTVDVHFISGGTLTNQTVIKSMLRPFEAVISCDTGHIATHETGAIEATGHKVITVQNVNGKLTPALIQKSFDEHMLTYEHLVYPKMVYISNATEFGTVYTREELTALHEKCQELGLYLYMDGARLGAALMSGVDYSLNDLAAWCDVFYIGGTKNGALMGEAVVIINDSLKPYFRFCMKQNGAMMAKGWLLGIQFAGLFENDAFYTVAKHANEMAAQIQDALFDLKYPFLMKSDTNQIFPVVNENEYVFLKEKVDFELWENRKEGKVIRFVTSWSTTQEQVDALITLLKQAKELKEE</sequence>
<accession>A0A380LK52</accession>
<name>A0A380LK52_9FIRM</name>
<keyword evidence="6" id="KW-1185">Reference proteome</keyword>
<dbReference type="Gene3D" id="3.90.1150.10">
    <property type="entry name" value="Aspartate Aminotransferase, domain 1"/>
    <property type="match status" value="1"/>
</dbReference>
<dbReference type="PANTHER" id="PTHR48097">
    <property type="entry name" value="L-THREONINE ALDOLASE-RELATED"/>
    <property type="match status" value="1"/>
</dbReference>
<evidence type="ECO:0000313" key="6">
    <source>
        <dbReference type="Proteomes" id="UP000255523"/>
    </source>
</evidence>
<feature type="domain" description="Aromatic amino acid beta-eliminating lyase/threonine aldolase" evidence="4">
    <location>
        <begin position="13"/>
        <end position="292"/>
    </location>
</feature>
<dbReference type="EMBL" id="UHFX01000003">
    <property type="protein sequence ID" value="SUO03653.1"/>
    <property type="molecule type" value="Genomic_DNA"/>
</dbReference>
<dbReference type="InterPro" id="IPR015421">
    <property type="entry name" value="PyrdxlP-dep_Trfase_major"/>
</dbReference>
<dbReference type="GeneID" id="77461505"/>
<keyword evidence="3" id="KW-0663">Pyridoxal phosphate</keyword>
<dbReference type="GO" id="GO:0006520">
    <property type="term" value="P:amino acid metabolic process"/>
    <property type="evidence" value="ECO:0007669"/>
    <property type="project" value="InterPro"/>
</dbReference>
<dbReference type="EC" id="4.1.2.5" evidence="5"/>
<evidence type="ECO:0000256" key="2">
    <source>
        <dbReference type="ARBA" id="ARBA00006966"/>
    </source>
</evidence>
<reference evidence="5 6" key="1">
    <citation type="submission" date="2018-06" db="EMBL/GenBank/DDBJ databases">
        <authorList>
            <consortium name="Pathogen Informatics"/>
            <person name="Doyle S."/>
        </authorList>
    </citation>
    <scope>NUCLEOTIDE SEQUENCE [LARGE SCALE GENOMIC DNA]</scope>
    <source>
        <strain evidence="5 6">NCTC11087</strain>
    </source>
</reference>
<dbReference type="Gene3D" id="3.40.640.10">
    <property type="entry name" value="Type I PLP-dependent aspartate aminotransferase-like (Major domain)"/>
    <property type="match status" value="1"/>
</dbReference>
<gene>
    <name evidence="5" type="primary">ltaA</name>
    <name evidence="5" type="ORF">NCTC11087_00521</name>
</gene>
<dbReference type="InterPro" id="IPR015422">
    <property type="entry name" value="PyrdxlP-dep_Trfase_small"/>
</dbReference>